<sequence length="335" mass="38990">MTILEFEDRLNTIYQTLFDNNLPGNNHTVSTYFDALHPFINALPGNDYPFFAFREATDERIQFRLSCRHADLFMVKKNEMEQEDPIVSIQEEQDWTSYEFNLTTLLLTEYVHWVSAHANNKLDIPFTGYGIFVPVKKHWNQFFNPFSYPNKIWIGKAIKSVIYIQHETGTLTCIARDAGVLKQAHELLTENNMMQEKIRIINQKITGDGLKLLFAIDSIKKNIPVTFLLDEPGSSKNDYEELIEKSKQTLETLFYKNKITRITEEIAIEITESAYEGELKMQEYADLKQDLTVNAFHFFEEDLLIVFLAPNIFLQNSINVQVDYALIIQDLSIDM</sequence>
<evidence type="ECO:0000313" key="1">
    <source>
        <dbReference type="EMBL" id="MDA3613410.1"/>
    </source>
</evidence>
<evidence type="ECO:0008006" key="3">
    <source>
        <dbReference type="Google" id="ProtNLM"/>
    </source>
</evidence>
<reference evidence="1 2" key="1">
    <citation type="submission" date="2022-12" db="EMBL/GenBank/DDBJ databases">
        <title>Chitinophagaceae gen. sp. nov., a new member of the family Chitinophagaceae, isolated from soil in a chemical factory.</title>
        <authorList>
            <person name="Ke Z."/>
        </authorList>
    </citation>
    <scope>NUCLEOTIDE SEQUENCE [LARGE SCALE GENOMIC DNA]</scope>
    <source>
        <strain evidence="1 2">LY-5</strain>
    </source>
</reference>
<name>A0ABT4UF77_9BACT</name>
<organism evidence="1 2">
    <name type="scientific">Polluticaenibacter yanchengensis</name>
    <dbReference type="NCBI Taxonomy" id="3014562"/>
    <lineage>
        <taxon>Bacteria</taxon>
        <taxon>Pseudomonadati</taxon>
        <taxon>Bacteroidota</taxon>
        <taxon>Chitinophagia</taxon>
        <taxon>Chitinophagales</taxon>
        <taxon>Chitinophagaceae</taxon>
        <taxon>Polluticaenibacter</taxon>
    </lineage>
</organism>
<dbReference type="EMBL" id="JAQGEF010000001">
    <property type="protein sequence ID" value="MDA3613410.1"/>
    <property type="molecule type" value="Genomic_DNA"/>
</dbReference>
<proteinExistence type="predicted"/>
<evidence type="ECO:0000313" key="2">
    <source>
        <dbReference type="Proteomes" id="UP001210231"/>
    </source>
</evidence>
<gene>
    <name evidence="1" type="ORF">O3P16_01210</name>
</gene>
<dbReference type="Proteomes" id="UP001210231">
    <property type="component" value="Unassembled WGS sequence"/>
</dbReference>
<dbReference type="RefSeq" id="WP_407029741.1">
    <property type="nucleotide sequence ID" value="NZ_JAQGEF010000001.1"/>
</dbReference>
<accession>A0ABT4UF77</accession>
<protein>
    <recommendedName>
        <fullName evidence="3">DUF4868 domain-containing protein</fullName>
    </recommendedName>
</protein>
<keyword evidence="2" id="KW-1185">Reference proteome</keyword>
<comment type="caution">
    <text evidence="1">The sequence shown here is derived from an EMBL/GenBank/DDBJ whole genome shotgun (WGS) entry which is preliminary data.</text>
</comment>